<evidence type="ECO:0000256" key="2">
    <source>
        <dbReference type="ARBA" id="ARBA00009853"/>
    </source>
</evidence>
<keyword evidence="9" id="KW-1185">Reference proteome</keyword>
<name>A0A0P1G3S3_9RHOB</name>
<feature type="transmembrane region" description="Helical" evidence="6">
    <location>
        <begin position="208"/>
        <end position="228"/>
    </location>
</feature>
<dbReference type="PANTHER" id="PTHR22911:SF6">
    <property type="entry name" value="SOLUTE CARRIER FAMILY 35 MEMBER G1"/>
    <property type="match status" value="1"/>
</dbReference>
<keyword evidence="3 6" id="KW-0812">Transmembrane</keyword>
<evidence type="ECO:0000256" key="3">
    <source>
        <dbReference type="ARBA" id="ARBA00022692"/>
    </source>
</evidence>
<accession>A0A0P1G3S3</accession>
<feature type="transmembrane region" description="Helical" evidence="6">
    <location>
        <begin position="74"/>
        <end position="93"/>
    </location>
</feature>
<evidence type="ECO:0000256" key="4">
    <source>
        <dbReference type="ARBA" id="ARBA00022989"/>
    </source>
</evidence>
<evidence type="ECO:0000256" key="6">
    <source>
        <dbReference type="SAM" id="Phobius"/>
    </source>
</evidence>
<dbReference type="OrthoDB" id="7165334at2"/>
<dbReference type="AlphaFoldDB" id="A0A0P1G3S3"/>
<keyword evidence="5 6" id="KW-0472">Membrane</keyword>
<comment type="subcellular location">
    <subcellularLocation>
        <location evidence="1">Membrane</location>
        <topology evidence="1">Multi-pass membrane protein</topology>
    </subcellularLocation>
</comment>
<organism evidence="8 9">
    <name type="scientific">Tritonibacter multivorans</name>
    <dbReference type="NCBI Taxonomy" id="928856"/>
    <lineage>
        <taxon>Bacteria</taxon>
        <taxon>Pseudomonadati</taxon>
        <taxon>Pseudomonadota</taxon>
        <taxon>Alphaproteobacteria</taxon>
        <taxon>Rhodobacterales</taxon>
        <taxon>Paracoccaceae</taxon>
        <taxon>Tritonibacter</taxon>
    </lineage>
</organism>
<evidence type="ECO:0000313" key="9">
    <source>
        <dbReference type="Proteomes" id="UP000052022"/>
    </source>
</evidence>
<feature type="transmembrane region" description="Helical" evidence="6">
    <location>
        <begin position="240"/>
        <end position="256"/>
    </location>
</feature>
<evidence type="ECO:0000256" key="1">
    <source>
        <dbReference type="ARBA" id="ARBA00004141"/>
    </source>
</evidence>
<evidence type="ECO:0000313" key="8">
    <source>
        <dbReference type="EMBL" id="CUH76381.1"/>
    </source>
</evidence>
<feature type="transmembrane region" description="Helical" evidence="6">
    <location>
        <begin position="124"/>
        <end position="142"/>
    </location>
</feature>
<dbReference type="Pfam" id="PF00892">
    <property type="entry name" value="EamA"/>
    <property type="match status" value="2"/>
</dbReference>
<dbReference type="RefSeq" id="WP_058289003.1">
    <property type="nucleotide sequence ID" value="NZ_CYSD01000014.1"/>
</dbReference>
<comment type="similarity">
    <text evidence="2">Belongs to the drug/metabolite transporter (DMT) superfamily. 10 TMS drug/metabolite exporter (DME) (TC 2.A.7.3) family.</text>
</comment>
<gene>
    <name evidence="8" type="ORF">TRM7557_00871</name>
</gene>
<dbReference type="EMBL" id="CYSD01000014">
    <property type="protein sequence ID" value="CUH76381.1"/>
    <property type="molecule type" value="Genomic_DNA"/>
</dbReference>
<feature type="domain" description="EamA" evidence="7">
    <location>
        <begin position="147"/>
        <end position="277"/>
    </location>
</feature>
<evidence type="ECO:0000256" key="5">
    <source>
        <dbReference type="ARBA" id="ARBA00023136"/>
    </source>
</evidence>
<protein>
    <submittedName>
        <fullName evidence="8">Carboxylate/amino acid/amine transporter</fullName>
    </submittedName>
</protein>
<reference evidence="8 9" key="1">
    <citation type="submission" date="2015-09" db="EMBL/GenBank/DDBJ databases">
        <authorList>
            <consortium name="Swine Surveillance"/>
        </authorList>
    </citation>
    <scope>NUCLEOTIDE SEQUENCE [LARGE SCALE GENOMIC DNA]</scope>
    <source>
        <strain evidence="8 9">CECT 7557</strain>
    </source>
</reference>
<feature type="transmembrane region" description="Helical" evidence="6">
    <location>
        <begin position="178"/>
        <end position="202"/>
    </location>
</feature>
<dbReference type="Gene3D" id="1.10.3730.20">
    <property type="match status" value="1"/>
</dbReference>
<feature type="transmembrane region" description="Helical" evidence="6">
    <location>
        <begin position="35"/>
        <end position="53"/>
    </location>
</feature>
<dbReference type="PANTHER" id="PTHR22911">
    <property type="entry name" value="ACYL-MALONYL CONDENSING ENZYME-RELATED"/>
    <property type="match status" value="1"/>
</dbReference>
<dbReference type="Proteomes" id="UP000052022">
    <property type="component" value="Unassembled WGS sequence"/>
</dbReference>
<dbReference type="InterPro" id="IPR000620">
    <property type="entry name" value="EamA_dom"/>
</dbReference>
<feature type="transmembrane region" description="Helical" evidence="6">
    <location>
        <begin position="99"/>
        <end position="117"/>
    </location>
</feature>
<dbReference type="InterPro" id="IPR037185">
    <property type="entry name" value="EmrE-like"/>
</dbReference>
<feature type="transmembrane region" description="Helical" evidence="6">
    <location>
        <begin position="148"/>
        <end position="166"/>
    </location>
</feature>
<sequence length="285" mass="30222">MTDTQRGSLWMVLAMAGFALEDMVIKYIAAELPTGQILILFGLGGMVVFAMQARAQGQPLWHPGFGTRPLLWRCVAEVAGRLCFTLAIVLTPLSSASAILQATPLVVTAGAVVFFGETVGWRRWLAIAVGFCGVLLILRPGLEGFEWASLWAVFGMLGFAGRDLATRAAPRDMTNAQLGIFGFAMLVVAGAILLCVTGGAVWPSSFGWLSLLATIAAGVFAYSALTAAMRSGDIGVVAPFRYTRLVFAMVLAVLVFGEQPDLWTLVGSVIVVGSGVFTLIRSQKA</sequence>
<evidence type="ECO:0000259" key="7">
    <source>
        <dbReference type="Pfam" id="PF00892"/>
    </source>
</evidence>
<keyword evidence="4 6" id="KW-1133">Transmembrane helix</keyword>
<dbReference type="GO" id="GO:0016020">
    <property type="term" value="C:membrane"/>
    <property type="evidence" value="ECO:0007669"/>
    <property type="project" value="UniProtKB-SubCell"/>
</dbReference>
<dbReference type="STRING" id="928856.SAMN04488049_11256"/>
<dbReference type="SUPFAM" id="SSF103481">
    <property type="entry name" value="Multidrug resistance efflux transporter EmrE"/>
    <property type="match status" value="2"/>
</dbReference>
<feature type="domain" description="EamA" evidence="7">
    <location>
        <begin position="6"/>
        <end position="138"/>
    </location>
</feature>
<feature type="transmembrane region" description="Helical" evidence="6">
    <location>
        <begin position="262"/>
        <end position="280"/>
    </location>
</feature>
<proteinExistence type="inferred from homology"/>